<evidence type="ECO:0000256" key="8">
    <source>
        <dbReference type="ARBA" id="ARBA00022723"/>
    </source>
</evidence>
<evidence type="ECO:0000313" key="17">
    <source>
        <dbReference type="EMBL" id="PST83059.1"/>
    </source>
</evidence>
<dbReference type="AlphaFoldDB" id="A0A2T3HKX0"/>
<keyword evidence="6 15" id="KW-0548">Nucleotidyltransferase</keyword>
<feature type="site" description="Substrate discrimination" evidence="15">
    <location>
        <position position="16"/>
    </location>
</feature>
<comment type="caution">
    <text evidence="17">The sequence shown here is derived from an EMBL/GenBank/DDBJ whole genome shotgun (WGS) entry which is preliminary data.</text>
</comment>
<accession>A0A2T3HKX0</accession>
<dbReference type="Pfam" id="PF11799">
    <property type="entry name" value="IMS_C"/>
    <property type="match status" value="1"/>
</dbReference>
<evidence type="ECO:0000256" key="10">
    <source>
        <dbReference type="ARBA" id="ARBA00022842"/>
    </source>
</evidence>
<feature type="active site" evidence="15">
    <location>
        <position position="106"/>
    </location>
</feature>
<keyword evidence="9 15" id="KW-0227">DNA damage</keyword>
<dbReference type="PANTHER" id="PTHR11076:SF33">
    <property type="entry name" value="DNA POLYMERASE KAPPA"/>
    <property type="match status" value="1"/>
</dbReference>
<dbReference type="InterPro" id="IPR036775">
    <property type="entry name" value="DNA_pol_Y-fam_lit_finger_sf"/>
</dbReference>
<organism evidence="17 18">
    <name type="scientific">Pedobacter yulinensis</name>
    <dbReference type="NCBI Taxonomy" id="2126353"/>
    <lineage>
        <taxon>Bacteria</taxon>
        <taxon>Pseudomonadati</taxon>
        <taxon>Bacteroidota</taxon>
        <taxon>Sphingobacteriia</taxon>
        <taxon>Sphingobacteriales</taxon>
        <taxon>Sphingobacteriaceae</taxon>
        <taxon>Pedobacter</taxon>
    </lineage>
</organism>
<gene>
    <name evidence="15" type="primary">dinB</name>
    <name evidence="17" type="ORF">C7T94_10585</name>
</gene>
<comment type="cofactor">
    <cofactor evidence="15">
        <name>Mg(2+)</name>
        <dbReference type="ChEBI" id="CHEBI:18420"/>
    </cofactor>
    <text evidence="15">Binds 2 magnesium ions per subunit.</text>
</comment>
<dbReference type="CDD" id="cd03586">
    <property type="entry name" value="PolY_Pol_IV_kappa"/>
    <property type="match status" value="1"/>
</dbReference>
<dbReference type="InterPro" id="IPR043502">
    <property type="entry name" value="DNA/RNA_pol_sf"/>
</dbReference>
<keyword evidence="18" id="KW-1185">Reference proteome</keyword>
<evidence type="ECO:0000256" key="15">
    <source>
        <dbReference type="HAMAP-Rule" id="MF_01113"/>
    </source>
</evidence>
<dbReference type="InterPro" id="IPR050116">
    <property type="entry name" value="DNA_polymerase-Y"/>
</dbReference>
<protein>
    <recommendedName>
        <fullName evidence="15">DNA polymerase IV</fullName>
        <shortName evidence="15">Pol IV</shortName>
        <ecNumber evidence="15">2.7.7.7</ecNumber>
    </recommendedName>
</protein>
<reference evidence="17 18" key="1">
    <citation type="submission" date="2018-03" db="EMBL/GenBank/DDBJ databases">
        <authorList>
            <person name="Keele B.F."/>
        </authorList>
    </citation>
    <scope>NUCLEOTIDE SEQUENCE [LARGE SCALE GENOMIC DNA]</scope>
    <source>
        <strain evidence="17 18">YL28-9</strain>
    </source>
</reference>
<feature type="binding site" evidence="15">
    <location>
        <position position="11"/>
    </location>
    <ligand>
        <name>Mg(2+)</name>
        <dbReference type="ChEBI" id="CHEBI:18420"/>
    </ligand>
</feature>
<dbReference type="Gene3D" id="1.10.150.20">
    <property type="entry name" value="5' to 3' exonuclease, C-terminal subdomain"/>
    <property type="match status" value="1"/>
</dbReference>
<dbReference type="Gene3D" id="3.40.1170.60">
    <property type="match status" value="1"/>
</dbReference>
<dbReference type="NCBIfam" id="NF002677">
    <property type="entry name" value="PRK02406.1"/>
    <property type="match status" value="1"/>
</dbReference>
<dbReference type="EMBL" id="PYLS01000005">
    <property type="protein sequence ID" value="PST83059.1"/>
    <property type="molecule type" value="Genomic_DNA"/>
</dbReference>
<dbReference type="GO" id="GO:0003684">
    <property type="term" value="F:damaged DNA binding"/>
    <property type="evidence" value="ECO:0007669"/>
    <property type="project" value="InterPro"/>
</dbReference>
<dbReference type="Gene3D" id="3.30.1490.100">
    <property type="entry name" value="DNA polymerase, Y-family, little finger domain"/>
    <property type="match status" value="1"/>
</dbReference>
<comment type="subcellular location">
    <subcellularLocation>
        <location evidence="1 15">Cytoplasm</location>
    </subcellularLocation>
</comment>
<keyword evidence="7 15" id="KW-0235">DNA replication</keyword>
<dbReference type="GO" id="GO:0005829">
    <property type="term" value="C:cytosol"/>
    <property type="evidence" value="ECO:0007669"/>
    <property type="project" value="TreeGrafter"/>
</dbReference>
<dbReference type="Gene3D" id="3.30.70.270">
    <property type="match status" value="1"/>
</dbReference>
<dbReference type="HAMAP" id="MF_01113">
    <property type="entry name" value="DNApol_IV"/>
    <property type="match status" value="1"/>
</dbReference>
<keyword evidence="12 15" id="KW-0238">DNA-binding</keyword>
<dbReference type="GO" id="GO:0006261">
    <property type="term" value="P:DNA-templated DNA replication"/>
    <property type="evidence" value="ECO:0007669"/>
    <property type="project" value="UniProtKB-UniRule"/>
</dbReference>
<dbReference type="GO" id="GO:0042276">
    <property type="term" value="P:error-prone translesion synthesis"/>
    <property type="evidence" value="ECO:0007669"/>
    <property type="project" value="TreeGrafter"/>
</dbReference>
<dbReference type="OrthoDB" id="9808813at2"/>
<dbReference type="SUPFAM" id="SSF100879">
    <property type="entry name" value="Lesion bypass DNA polymerase (Y-family), little finger domain"/>
    <property type="match status" value="1"/>
</dbReference>
<comment type="function">
    <text evidence="15">Poorly processive, error-prone DNA polymerase involved in untargeted mutagenesis. Copies undamaged DNA at stalled replication forks, which arise in vivo from mismatched or misaligned primer ends. These misaligned primers can be extended by PolIV. Exhibits no 3'-5' exonuclease (proofreading) activity. May be involved in translesional synthesis, in conjunction with the beta clamp from PolIII.</text>
</comment>
<evidence type="ECO:0000256" key="13">
    <source>
        <dbReference type="ARBA" id="ARBA00023204"/>
    </source>
</evidence>
<name>A0A2T3HKX0_9SPHI</name>
<dbReference type="GO" id="GO:0009432">
    <property type="term" value="P:SOS response"/>
    <property type="evidence" value="ECO:0007669"/>
    <property type="project" value="TreeGrafter"/>
</dbReference>
<evidence type="ECO:0000256" key="2">
    <source>
        <dbReference type="ARBA" id="ARBA00010945"/>
    </source>
</evidence>
<dbReference type="InterPro" id="IPR043128">
    <property type="entry name" value="Rev_trsase/Diguanyl_cyclase"/>
</dbReference>
<feature type="domain" description="UmuC" evidence="16">
    <location>
        <begin position="7"/>
        <end position="186"/>
    </location>
</feature>
<evidence type="ECO:0000259" key="16">
    <source>
        <dbReference type="PROSITE" id="PS50173"/>
    </source>
</evidence>
<sequence>MQKDKQVIHMDLDSFFVSVEVRKNPALAGKPVIIGGSSDRGVVASCSYEARKYGIHSAMPSRLARQLCPQAIFVKGSMEEYSKESQVVTGVLKERVPVLEKASIDEHYIDMTGMDRFFGAMKFASGLKETILKETGLPVSFGLSVNKMVSKVATNESKPNGQLQVPFPHVQTFLDPLMISKIPGLGESTFRKLSEMGVRYVRTLKEIPQELMFKILGKNGLSLSQKANGIDLSPIVPYQERKSIGTQQTFESDTMDIPKLKALLARMVTELTFELRQQRKLTACITVTIRYSNFETVTQQAMIPYTSLDSLLIGKARDLFDKVYKKRMLLRLVGVKLSHLVSGHEQIDLYHTAEERYSLYQAMDRVRARYGMNSLVLATALDMPGRK</sequence>
<evidence type="ECO:0000256" key="11">
    <source>
        <dbReference type="ARBA" id="ARBA00022932"/>
    </source>
</evidence>
<feature type="binding site" evidence="15">
    <location>
        <position position="105"/>
    </location>
    <ligand>
        <name>Mg(2+)</name>
        <dbReference type="ChEBI" id="CHEBI:18420"/>
    </ligand>
</feature>
<comment type="similarity">
    <text evidence="2 15">Belongs to the DNA polymerase type-Y family.</text>
</comment>
<evidence type="ECO:0000313" key="18">
    <source>
        <dbReference type="Proteomes" id="UP000240912"/>
    </source>
</evidence>
<evidence type="ECO:0000256" key="14">
    <source>
        <dbReference type="ARBA" id="ARBA00049244"/>
    </source>
</evidence>
<comment type="catalytic activity">
    <reaction evidence="14 15">
        <text>DNA(n) + a 2'-deoxyribonucleoside 5'-triphosphate = DNA(n+1) + diphosphate</text>
        <dbReference type="Rhea" id="RHEA:22508"/>
        <dbReference type="Rhea" id="RHEA-COMP:17339"/>
        <dbReference type="Rhea" id="RHEA-COMP:17340"/>
        <dbReference type="ChEBI" id="CHEBI:33019"/>
        <dbReference type="ChEBI" id="CHEBI:61560"/>
        <dbReference type="ChEBI" id="CHEBI:173112"/>
        <dbReference type="EC" id="2.7.7.7"/>
    </reaction>
</comment>
<dbReference type="PROSITE" id="PS50173">
    <property type="entry name" value="UMUC"/>
    <property type="match status" value="1"/>
</dbReference>
<dbReference type="GO" id="GO:0003887">
    <property type="term" value="F:DNA-directed DNA polymerase activity"/>
    <property type="evidence" value="ECO:0007669"/>
    <property type="project" value="UniProtKB-UniRule"/>
</dbReference>
<keyword evidence="10 15" id="KW-0460">Magnesium</keyword>
<dbReference type="SUPFAM" id="SSF56672">
    <property type="entry name" value="DNA/RNA polymerases"/>
    <property type="match status" value="1"/>
</dbReference>
<keyword evidence="11 15" id="KW-0239">DNA-directed DNA polymerase</keyword>
<dbReference type="GO" id="GO:0006281">
    <property type="term" value="P:DNA repair"/>
    <property type="evidence" value="ECO:0007669"/>
    <property type="project" value="UniProtKB-UniRule"/>
</dbReference>
<dbReference type="GO" id="GO:0000287">
    <property type="term" value="F:magnesium ion binding"/>
    <property type="evidence" value="ECO:0007669"/>
    <property type="project" value="UniProtKB-UniRule"/>
</dbReference>
<dbReference type="RefSeq" id="WP_107215319.1">
    <property type="nucleotide sequence ID" value="NZ_KZ686269.1"/>
</dbReference>
<proteinExistence type="inferred from homology"/>
<evidence type="ECO:0000256" key="12">
    <source>
        <dbReference type="ARBA" id="ARBA00023125"/>
    </source>
</evidence>
<evidence type="ECO:0000256" key="4">
    <source>
        <dbReference type="ARBA" id="ARBA00022490"/>
    </source>
</evidence>
<dbReference type="Proteomes" id="UP000240912">
    <property type="component" value="Unassembled WGS sequence"/>
</dbReference>
<dbReference type="InterPro" id="IPR022880">
    <property type="entry name" value="DNApol_IV"/>
</dbReference>
<evidence type="ECO:0000256" key="3">
    <source>
        <dbReference type="ARBA" id="ARBA00022457"/>
    </source>
</evidence>
<evidence type="ECO:0000256" key="1">
    <source>
        <dbReference type="ARBA" id="ARBA00004496"/>
    </source>
</evidence>
<evidence type="ECO:0000256" key="9">
    <source>
        <dbReference type="ARBA" id="ARBA00022763"/>
    </source>
</evidence>
<keyword evidence="13 15" id="KW-0234">DNA repair</keyword>
<keyword evidence="5 15" id="KW-0808">Transferase</keyword>
<dbReference type="InterPro" id="IPR017961">
    <property type="entry name" value="DNA_pol_Y-fam_little_finger"/>
</dbReference>
<dbReference type="Pfam" id="PF00817">
    <property type="entry name" value="IMS"/>
    <property type="match status" value="1"/>
</dbReference>
<dbReference type="InterPro" id="IPR001126">
    <property type="entry name" value="UmuC"/>
</dbReference>
<evidence type="ECO:0000256" key="6">
    <source>
        <dbReference type="ARBA" id="ARBA00022695"/>
    </source>
</evidence>
<dbReference type="PANTHER" id="PTHR11076">
    <property type="entry name" value="DNA REPAIR POLYMERASE UMUC / TRANSFERASE FAMILY MEMBER"/>
    <property type="match status" value="1"/>
</dbReference>
<dbReference type="EC" id="2.7.7.7" evidence="15"/>
<evidence type="ECO:0000256" key="7">
    <source>
        <dbReference type="ARBA" id="ARBA00022705"/>
    </source>
</evidence>
<dbReference type="FunFam" id="3.40.1170.60:FF:000001">
    <property type="entry name" value="DNA polymerase IV"/>
    <property type="match status" value="1"/>
</dbReference>
<evidence type="ECO:0000256" key="5">
    <source>
        <dbReference type="ARBA" id="ARBA00022679"/>
    </source>
</evidence>
<comment type="subunit">
    <text evidence="15">Monomer.</text>
</comment>
<keyword evidence="4 15" id="KW-0963">Cytoplasm</keyword>
<keyword evidence="3 15" id="KW-0515">Mutator protein</keyword>
<keyword evidence="8 15" id="KW-0479">Metal-binding</keyword>